<dbReference type="InterPro" id="IPR005135">
    <property type="entry name" value="Endo/exonuclease/phosphatase"/>
</dbReference>
<dbReference type="Pfam" id="PF14529">
    <property type="entry name" value="Exo_endo_phos_2"/>
    <property type="match status" value="1"/>
</dbReference>
<dbReference type="GO" id="GO:0003824">
    <property type="term" value="F:catalytic activity"/>
    <property type="evidence" value="ECO:0007669"/>
    <property type="project" value="InterPro"/>
</dbReference>
<evidence type="ECO:0000313" key="2">
    <source>
        <dbReference type="EMBL" id="CAG6742124.1"/>
    </source>
</evidence>
<organism evidence="2">
    <name type="scientific">Cacopsylla melanoneura</name>
    <dbReference type="NCBI Taxonomy" id="428564"/>
    <lineage>
        <taxon>Eukaryota</taxon>
        <taxon>Metazoa</taxon>
        <taxon>Ecdysozoa</taxon>
        <taxon>Arthropoda</taxon>
        <taxon>Hexapoda</taxon>
        <taxon>Insecta</taxon>
        <taxon>Pterygota</taxon>
        <taxon>Neoptera</taxon>
        <taxon>Paraneoptera</taxon>
        <taxon>Hemiptera</taxon>
        <taxon>Sternorrhyncha</taxon>
        <taxon>Psylloidea</taxon>
        <taxon>Psyllidae</taxon>
        <taxon>Psyllinae</taxon>
        <taxon>Cacopsylla</taxon>
    </lineage>
</organism>
<dbReference type="PANTHER" id="PTHR23227">
    <property type="entry name" value="BUCENTAUR RELATED"/>
    <property type="match status" value="1"/>
</dbReference>
<accession>A0A8D9E7D4</accession>
<feature type="domain" description="Endonuclease/exonuclease/phosphatase" evidence="1">
    <location>
        <begin position="60"/>
        <end position="196"/>
    </location>
</feature>
<sequence>MGEECIHLKSGHILYFKGDREGLWGTGFLVNKKWKNAVKMFKSNSDRIVQTLIKIGSVHIRVIQVYAPTSDSSEEEIERFYNKLQDTVNEKYENTRTYLIGDWNCKVGYRKYGEREMGAYGYGKRNDRGERFLEFVSENEMFVINSFFANSDKWTWLSPNGKVKNEIDFAVTKDKNSVNYFEVLNIPNIGSDHRCIRLKVALKKRELRRQKFLKVGKIEGENLRIHEEKYTTELETNLSHSVKSGQGLESDYKEMNNTC</sequence>
<dbReference type="InterPro" id="IPR036691">
    <property type="entry name" value="Endo/exonu/phosph_ase_sf"/>
</dbReference>
<dbReference type="CDD" id="cd09076">
    <property type="entry name" value="L1-EN"/>
    <property type="match status" value="1"/>
</dbReference>
<dbReference type="SUPFAM" id="SSF56219">
    <property type="entry name" value="DNase I-like"/>
    <property type="match status" value="1"/>
</dbReference>
<name>A0A8D9E7D4_9HEMI</name>
<reference evidence="2" key="1">
    <citation type="submission" date="2021-05" db="EMBL/GenBank/DDBJ databases">
        <authorList>
            <person name="Alioto T."/>
            <person name="Alioto T."/>
            <person name="Gomez Garrido J."/>
        </authorList>
    </citation>
    <scope>NUCLEOTIDE SEQUENCE</scope>
</reference>
<dbReference type="EMBL" id="HBUF01432657">
    <property type="protein sequence ID" value="CAG6742124.1"/>
    <property type="molecule type" value="Transcribed_RNA"/>
</dbReference>
<dbReference type="Gene3D" id="3.60.10.10">
    <property type="entry name" value="Endonuclease/exonuclease/phosphatase"/>
    <property type="match status" value="1"/>
</dbReference>
<protein>
    <submittedName>
        <fullName evidence="2">Craniofacial development protein 2</fullName>
    </submittedName>
</protein>
<proteinExistence type="predicted"/>
<dbReference type="PANTHER" id="PTHR23227:SF67">
    <property type="entry name" value="CRANIOFACIAL DEVELOPMENT PROTEIN 2-LIKE"/>
    <property type="match status" value="1"/>
</dbReference>
<dbReference type="InterPro" id="IPR027124">
    <property type="entry name" value="Swc5/CFDP1/2"/>
</dbReference>
<dbReference type="AlphaFoldDB" id="A0A8D9E7D4"/>
<evidence type="ECO:0000259" key="1">
    <source>
        <dbReference type="Pfam" id="PF14529"/>
    </source>
</evidence>